<keyword evidence="2" id="KW-1185">Reference proteome</keyword>
<dbReference type="Proteomes" id="UP000276133">
    <property type="component" value="Unassembled WGS sequence"/>
</dbReference>
<comment type="caution">
    <text evidence="1">The sequence shown here is derived from an EMBL/GenBank/DDBJ whole genome shotgun (WGS) entry which is preliminary data.</text>
</comment>
<evidence type="ECO:0000313" key="1">
    <source>
        <dbReference type="EMBL" id="RNA30747.1"/>
    </source>
</evidence>
<evidence type="ECO:0000313" key="2">
    <source>
        <dbReference type="Proteomes" id="UP000276133"/>
    </source>
</evidence>
<dbReference type="EMBL" id="REGN01002048">
    <property type="protein sequence ID" value="RNA30747.1"/>
    <property type="molecule type" value="Genomic_DNA"/>
</dbReference>
<protein>
    <submittedName>
        <fullName evidence="1">Uncharacterized protein</fullName>
    </submittedName>
</protein>
<reference evidence="1 2" key="1">
    <citation type="journal article" date="2018" name="Sci. Rep.">
        <title>Genomic signatures of local adaptation to the degree of environmental predictability in rotifers.</title>
        <authorList>
            <person name="Franch-Gras L."/>
            <person name="Hahn C."/>
            <person name="Garcia-Roger E.M."/>
            <person name="Carmona M.J."/>
            <person name="Serra M."/>
            <person name="Gomez A."/>
        </authorList>
    </citation>
    <scope>NUCLEOTIDE SEQUENCE [LARGE SCALE GENOMIC DNA]</scope>
    <source>
        <strain evidence="1">HYR1</strain>
    </source>
</reference>
<gene>
    <name evidence="1" type="ORF">BpHYR1_025585</name>
</gene>
<proteinExistence type="predicted"/>
<organism evidence="1 2">
    <name type="scientific">Brachionus plicatilis</name>
    <name type="common">Marine rotifer</name>
    <name type="synonym">Brachionus muelleri</name>
    <dbReference type="NCBI Taxonomy" id="10195"/>
    <lineage>
        <taxon>Eukaryota</taxon>
        <taxon>Metazoa</taxon>
        <taxon>Spiralia</taxon>
        <taxon>Gnathifera</taxon>
        <taxon>Rotifera</taxon>
        <taxon>Eurotatoria</taxon>
        <taxon>Monogononta</taxon>
        <taxon>Pseudotrocha</taxon>
        <taxon>Ploima</taxon>
        <taxon>Brachionidae</taxon>
        <taxon>Brachionus</taxon>
    </lineage>
</organism>
<sequence length="69" mass="8474">MERQLVKNCDQRYYFFTNRTSSVWNKLPKVIMSHQKRMDINMLHFHRPEIMIKLDLLGNINSNDQFIKF</sequence>
<name>A0A3M7S545_BRAPC</name>
<accession>A0A3M7S545</accession>
<dbReference type="AlphaFoldDB" id="A0A3M7S545"/>